<dbReference type="PANTHER" id="PTHR44846">
    <property type="entry name" value="MANNOSYL-D-GLYCERATE TRANSPORT/METABOLISM SYSTEM REPRESSOR MNGR-RELATED"/>
    <property type="match status" value="1"/>
</dbReference>
<dbReference type="GO" id="GO:0045892">
    <property type="term" value="P:negative regulation of DNA-templated transcription"/>
    <property type="evidence" value="ECO:0007669"/>
    <property type="project" value="UniProtKB-UniRule"/>
</dbReference>
<dbReference type="InterPro" id="IPR011663">
    <property type="entry name" value="UTRA"/>
</dbReference>
<reference evidence="6 7" key="1">
    <citation type="submission" date="2019-03" db="EMBL/GenBank/DDBJ databases">
        <title>Genomic Encyclopedia of Type Strains, Phase IV (KMG-IV): sequencing the most valuable type-strain genomes for metagenomic binning, comparative biology and taxonomic classification.</title>
        <authorList>
            <person name="Goeker M."/>
        </authorList>
    </citation>
    <scope>NUCLEOTIDE SEQUENCE [LARGE SCALE GENOMIC DNA]</scope>
    <source>
        <strain evidence="6 7">DSM 11603</strain>
    </source>
</reference>
<dbReference type="SUPFAM" id="SSF46785">
    <property type="entry name" value="Winged helix' DNA-binding domain"/>
    <property type="match status" value="1"/>
</dbReference>
<dbReference type="PROSITE" id="PS50949">
    <property type="entry name" value="HTH_GNTR"/>
    <property type="match status" value="1"/>
</dbReference>
<keyword evidence="2" id="KW-0238">DNA-binding</keyword>
<keyword evidence="7" id="KW-1185">Reference proteome</keyword>
<keyword evidence="3" id="KW-0804">Transcription</keyword>
<dbReference type="PANTHER" id="PTHR44846:SF16">
    <property type="entry name" value="TRANSCRIPTIONAL REGULATOR PHNF-RELATED"/>
    <property type="match status" value="1"/>
</dbReference>
<dbReference type="GO" id="GO:0003700">
    <property type="term" value="F:DNA-binding transcription factor activity"/>
    <property type="evidence" value="ECO:0007669"/>
    <property type="project" value="UniProtKB-UniRule"/>
</dbReference>
<dbReference type="PRINTS" id="PR00035">
    <property type="entry name" value="HTHGNTR"/>
</dbReference>
<dbReference type="GO" id="GO:0003677">
    <property type="term" value="F:DNA binding"/>
    <property type="evidence" value="ECO:0007669"/>
    <property type="project" value="UniProtKB-UniRule"/>
</dbReference>
<protein>
    <recommendedName>
        <fullName evidence="4">Histidine utilization repressor</fullName>
    </recommendedName>
</protein>
<name>A0A4R6YKV6_9HYPH</name>
<dbReference type="CDD" id="cd07377">
    <property type="entry name" value="WHTH_GntR"/>
    <property type="match status" value="1"/>
</dbReference>
<dbReference type="EMBL" id="SNZF01000002">
    <property type="protein sequence ID" value="TDR37659.1"/>
    <property type="molecule type" value="Genomic_DNA"/>
</dbReference>
<dbReference type="Gene3D" id="1.10.10.10">
    <property type="entry name" value="Winged helix-like DNA-binding domain superfamily/Winged helix DNA-binding domain"/>
    <property type="match status" value="1"/>
</dbReference>
<dbReference type="SMART" id="SM00345">
    <property type="entry name" value="HTH_GNTR"/>
    <property type="match status" value="1"/>
</dbReference>
<dbReference type="InterPro" id="IPR036390">
    <property type="entry name" value="WH_DNA-bd_sf"/>
</dbReference>
<evidence type="ECO:0000256" key="4">
    <source>
        <dbReference type="NCBIfam" id="TIGR02018"/>
    </source>
</evidence>
<dbReference type="Proteomes" id="UP000294958">
    <property type="component" value="Unassembled WGS sequence"/>
</dbReference>
<evidence type="ECO:0000256" key="3">
    <source>
        <dbReference type="ARBA" id="ARBA00023163"/>
    </source>
</evidence>
<dbReference type="SMART" id="SM00866">
    <property type="entry name" value="UTRA"/>
    <property type="match status" value="1"/>
</dbReference>
<dbReference type="Pfam" id="PF00392">
    <property type="entry name" value="GntR"/>
    <property type="match status" value="1"/>
</dbReference>
<gene>
    <name evidence="6" type="ORF">DES43_102208</name>
</gene>
<accession>A0A4R6YKV6</accession>
<feature type="domain" description="HTH gntR-type" evidence="5">
    <location>
        <begin position="20"/>
        <end position="88"/>
    </location>
</feature>
<dbReference type="InterPro" id="IPR050679">
    <property type="entry name" value="Bact_HTH_transcr_reg"/>
</dbReference>
<dbReference type="InterPro" id="IPR028978">
    <property type="entry name" value="Chorismate_lyase_/UTRA_dom_sf"/>
</dbReference>
<dbReference type="InterPro" id="IPR036388">
    <property type="entry name" value="WH-like_DNA-bd_sf"/>
</dbReference>
<evidence type="ECO:0000313" key="7">
    <source>
        <dbReference type="Proteomes" id="UP000294958"/>
    </source>
</evidence>
<organism evidence="6 7">
    <name type="scientific">Aquamicrobium defluvii</name>
    <dbReference type="NCBI Taxonomy" id="69279"/>
    <lineage>
        <taxon>Bacteria</taxon>
        <taxon>Pseudomonadati</taxon>
        <taxon>Pseudomonadota</taxon>
        <taxon>Alphaproteobacteria</taxon>
        <taxon>Hyphomicrobiales</taxon>
        <taxon>Phyllobacteriaceae</taxon>
        <taxon>Aquamicrobium</taxon>
    </lineage>
</organism>
<dbReference type="SUPFAM" id="SSF64288">
    <property type="entry name" value="Chorismate lyase-like"/>
    <property type="match status" value="1"/>
</dbReference>
<evidence type="ECO:0000256" key="2">
    <source>
        <dbReference type="ARBA" id="ARBA00023125"/>
    </source>
</evidence>
<comment type="caution">
    <text evidence="6">The sequence shown here is derived from an EMBL/GenBank/DDBJ whole genome shotgun (WGS) entry which is preliminary data.</text>
</comment>
<evidence type="ECO:0000259" key="5">
    <source>
        <dbReference type="PROSITE" id="PS50949"/>
    </source>
</evidence>
<evidence type="ECO:0000313" key="6">
    <source>
        <dbReference type="EMBL" id="TDR37659.1"/>
    </source>
</evidence>
<dbReference type="Gene3D" id="3.40.1410.10">
    <property type="entry name" value="Chorismate lyase-like"/>
    <property type="match status" value="1"/>
</dbReference>
<sequence length="252" mass="27426">MIAGHNKSEGKVAKANGKDATLHQTILSEIEGRIVSGEWPPGFRLPFEVDLAEHYGCSRMTVNKVMTQLAKAGLIERHRKAGSFVTRPRAQSAVLELHDIEAEVKSLGMPYGYSLVSRKTRPSNAEDRRLMELAQATPMIELLAVHRAGGKPFCVEERRINAGVVPEATAADFTANPPGGWLIAQVPWSAAENRIQAITASADMARLLEQPKGAACLVVERRTWSHAGPVTFVRLTYPGDSHTLVARFAPAS</sequence>
<evidence type="ECO:0000256" key="1">
    <source>
        <dbReference type="ARBA" id="ARBA00023015"/>
    </source>
</evidence>
<dbReference type="GO" id="GO:0006547">
    <property type="term" value="P:L-histidine metabolic process"/>
    <property type="evidence" value="ECO:0007669"/>
    <property type="project" value="UniProtKB-UniRule"/>
</dbReference>
<dbReference type="Pfam" id="PF07702">
    <property type="entry name" value="UTRA"/>
    <property type="match status" value="1"/>
</dbReference>
<proteinExistence type="predicted"/>
<dbReference type="NCBIfam" id="TIGR02018">
    <property type="entry name" value="his_ut_repres"/>
    <property type="match status" value="1"/>
</dbReference>
<keyword evidence="1" id="KW-0805">Transcription regulation</keyword>
<dbReference type="InterPro" id="IPR010248">
    <property type="entry name" value="His_ut_repres"/>
</dbReference>
<dbReference type="InterPro" id="IPR000524">
    <property type="entry name" value="Tscrpt_reg_HTH_GntR"/>
</dbReference>
<dbReference type="AlphaFoldDB" id="A0A4R6YKV6"/>